<proteinExistence type="inferred from homology"/>
<gene>
    <name evidence="11" type="ordered locus">UWK_00552</name>
</gene>
<comment type="subcellular location">
    <subcellularLocation>
        <location evidence="9">Cell membrane</location>
        <topology evidence="9">Multi-pass membrane protein</topology>
    </subcellularLocation>
    <subcellularLocation>
        <location evidence="1">Membrane</location>
        <topology evidence="1">Multi-pass membrane protein</topology>
    </subcellularLocation>
</comment>
<reference evidence="12" key="1">
    <citation type="journal article" date="2013" name="Stand. Genomic Sci.">
        <title>Complete genome sequence of Desulfocapsa sulfexigens, a marine deltaproteobacterium specialized in disproportionating inorganic sulfur compounds.</title>
        <authorList>
            <person name="Finster K.W."/>
            <person name="Kjeldsen K.U."/>
            <person name="Kube M."/>
            <person name="Reinhardt R."/>
            <person name="Mussmann M."/>
            <person name="Amann R."/>
            <person name="Schreiber L."/>
        </authorList>
    </citation>
    <scope>NUCLEOTIDE SEQUENCE [LARGE SCALE GENOMIC DNA]</scope>
    <source>
        <strain evidence="12">DSM 10523 / SB164P1</strain>
    </source>
</reference>
<dbReference type="GO" id="GO:0005886">
    <property type="term" value="C:plasma membrane"/>
    <property type="evidence" value="ECO:0007669"/>
    <property type="project" value="UniProtKB-SubCell"/>
</dbReference>
<dbReference type="KEGG" id="dsf:UWK_00552"/>
<dbReference type="InterPro" id="IPR036739">
    <property type="entry name" value="SLC41_membr_dom_sf"/>
</dbReference>
<dbReference type="AlphaFoldDB" id="M1P0T7"/>
<dbReference type="InterPro" id="IPR006667">
    <property type="entry name" value="SLC41_membr_dom"/>
</dbReference>
<feature type="transmembrane region" description="Helical" evidence="9">
    <location>
        <begin position="387"/>
        <end position="413"/>
    </location>
</feature>
<dbReference type="HOGENOM" id="CLU_037408_1_1_7"/>
<dbReference type="SUPFAM" id="SSF161093">
    <property type="entry name" value="MgtE membrane domain-like"/>
    <property type="match status" value="1"/>
</dbReference>
<dbReference type="GO" id="GO:0046872">
    <property type="term" value="F:metal ion binding"/>
    <property type="evidence" value="ECO:0007669"/>
    <property type="project" value="UniProtKB-KW"/>
</dbReference>
<feature type="transmembrane region" description="Helical" evidence="9">
    <location>
        <begin position="286"/>
        <end position="306"/>
    </location>
</feature>
<feature type="transmembrane region" description="Helical" evidence="9">
    <location>
        <begin position="360"/>
        <end position="381"/>
    </location>
</feature>
<dbReference type="InterPro" id="IPR046342">
    <property type="entry name" value="CBS_dom_sf"/>
</dbReference>
<feature type="transmembrane region" description="Helical" evidence="9">
    <location>
        <begin position="312"/>
        <end position="339"/>
    </location>
</feature>
<evidence type="ECO:0000256" key="5">
    <source>
        <dbReference type="ARBA" id="ARBA00022842"/>
    </source>
</evidence>
<evidence type="ECO:0000256" key="4">
    <source>
        <dbReference type="ARBA" id="ARBA00022692"/>
    </source>
</evidence>
<keyword evidence="6 9" id="KW-1133">Transmembrane helix</keyword>
<protein>
    <recommendedName>
        <fullName evidence="9">Magnesium transporter MgtE</fullName>
    </recommendedName>
</protein>
<accession>M1P0T7</accession>
<evidence type="ECO:0000259" key="10">
    <source>
        <dbReference type="PROSITE" id="PS51371"/>
    </source>
</evidence>
<keyword evidence="3 9" id="KW-0813">Transport</keyword>
<evidence type="ECO:0000256" key="1">
    <source>
        <dbReference type="ARBA" id="ARBA00004141"/>
    </source>
</evidence>
<evidence type="ECO:0000256" key="2">
    <source>
        <dbReference type="ARBA" id="ARBA00009749"/>
    </source>
</evidence>
<dbReference type="Gene3D" id="3.10.580.10">
    <property type="entry name" value="CBS-domain"/>
    <property type="match status" value="1"/>
</dbReference>
<dbReference type="GO" id="GO:0015095">
    <property type="term" value="F:magnesium ion transmembrane transporter activity"/>
    <property type="evidence" value="ECO:0007669"/>
    <property type="project" value="UniProtKB-UniRule"/>
</dbReference>
<organism evidence="11 12">
    <name type="scientific">Desulfocapsa sulfexigens (strain DSM 10523 / SB164P1)</name>
    <dbReference type="NCBI Taxonomy" id="1167006"/>
    <lineage>
        <taxon>Bacteria</taxon>
        <taxon>Pseudomonadati</taxon>
        <taxon>Thermodesulfobacteriota</taxon>
        <taxon>Desulfobulbia</taxon>
        <taxon>Desulfobulbales</taxon>
        <taxon>Desulfocapsaceae</taxon>
        <taxon>Desulfocapsa</taxon>
    </lineage>
</organism>
<dbReference type="Pfam" id="PF01769">
    <property type="entry name" value="MgtE"/>
    <property type="match status" value="1"/>
</dbReference>
<evidence type="ECO:0000256" key="8">
    <source>
        <dbReference type="PROSITE-ProRule" id="PRU00703"/>
    </source>
</evidence>
<keyword evidence="8" id="KW-0129">CBS domain</keyword>
<dbReference type="PANTHER" id="PTHR41394">
    <property type="entry name" value="MAGNESIUM TRANSPORTER MGTE"/>
    <property type="match status" value="1"/>
</dbReference>
<keyword evidence="9" id="KW-1003">Cell membrane</keyword>
<dbReference type="Pfam" id="PF03448">
    <property type="entry name" value="MgtE_N"/>
    <property type="match status" value="1"/>
</dbReference>
<dbReference type="STRING" id="1167006.UWK_00552"/>
<dbReference type="Gene3D" id="1.25.60.10">
    <property type="entry name" value="MgtE N-terminal domain-like"/>
    <property type="match status" value="1"/>
</dbReference>
<evidence type="ECO:0000313" key="12">
    <source>
        <dbReference type="Proteomes" id="UP000011721"/>
    </source>
</evidence>
<keyword evidence="5 9" id="KW-0460">Magnesium</keyword>
<keyword evidence="4 9" id="KW-0812">Transmembrane</keyword>
<dbReference type="eggNOG" id="COG2239">
    <property type="taxonomic scope" value="Bacteria"/>
</dbReference>
<sequence>MSNEKTSWQQVAELITAKNSAALLEYIDTLSPSETARTISRLPEETRLQLFTLLSPEDAADVIEDIPEAQAADLVEEMPSNQAAAIMEELDSDHLVDVLGEMDEDTSRAILAEMDQEEAREARMLLEYDSDCAGGLMISEFLSYTSDKTIQDVLDDMQANREEYGGYHVQYFYVVDRKGKLSGILQMHDLLFPSRKTPLSQIMISSPLSVSDKASLAELEDFFEEHHFFGVPVVDEEKRLVGVVLPGAIEEAVNKRKTKNFLNLSGIVGGEEFRTMPLLTRSGRRLSWLSVNIVLNIMAASVIAMYQDTLAAVITLAVFLPMVSDMSGCSGNQAVAVSMRELSLGLVRPGEILWVLAKEARVGIINGAVLGVLLGSIAYFWKGNAWLGLVVGGALAANTLVSVTLGGMLPLLLKRLKLDPALVSSPLLTTVTDMCGFFFVLSFAAAVLPKLGGM</sequence>
<dbReference type="Proteomes" id="UP000011721">
    <property type="component" value="Chromosome"/>
</dbReference>
<evidence type="ECO:0000256" key="7">
    <source>
        <dbReference type="ARBA" id="ARBA00023136"/>
    </source>
</evidence>
<dbReference type="Gene3D" id="1.10.357.20">
    <property type="entry name" value="SLC41 divalent cation transporters, integral membrane domain"/>
    <property type="match status" value="1"/>
</dbReference>
<comment type="similarity">
    <text evidence="2 9">Belongs to the SLC41A transporter family.</text>
</comment>
<dbReference type="SMART" id="SM00924">
    <property type="entry name" value="MgtE_N"/>
    <property type="match status" value="1"/>
</dbReference>
<dbReference type="InterPro" id="IPR000644">
    <property type="entry name" value="CBS_dom"/>
</dbReference>
<feature type="domain" description="CBS" evidence="10">
    <location>
        <begin position="203"/>
        <end position="259"/>
    </location>
</feature>
<evidence type="ECO:0000256" key="3">
    <source>
        <dbReference type="ARBA" id="ARBA00022448"/>
    </source>
</evidence>
<keyword evidence="9" id="KW-0479">Metal-binding</keyword>
<name>M1P0T7_DESSD</name>
<dbReference type="NCBIfam" id="TIGR00400">
    <property type="entry name" value="mgtE"/>
    <property type="match status" value="1"/>
</dbReference>
<evidence type="ECO:0000313" key="11">
    <source>
        <dbReference type="EMBL" id="AGF77133.1"/>
    </source>
</evidence>
<evidence type="ECO:0000256" key="9">
    <source>
        <dbReference type="RuleBase" id="RU362011"/>
    </source>
</evidence>
<dbReference type="InterPro" id="IPR006668">
    <property type="entry name" value="Mg_transptr_MgtE_intracell_dom"/>
</dbReference>
<dbReference type="OrthoDB" id="9790355at2"/>
<keyword evidence="7 9" id="KW-0472">Membrane</keyword>
<dbReference type="SUPFAM" id="SSF54631">
    <property type="entry name" value="CBS-domain pair"/>
    <property type="match status" value="1"/>
</dbReference>
<feature type="transmembrane region" description="Helical" evidence="9">
    <location>
        <begin position="425"/>
        <end position="448"/>
    </location>
</feature>
<dbReference type="SMART" id="SM00116">
    <property type="entry name" value="CBS"/>
    <property type="match status" value="2"/>
</dbReference>
<dbReference type="PANTHER" id="PTHR41394:SF5">
    <property type="entry name" value="SLC41A_MGTE INTEGRAL MEMBRANE DOMAIN-CONTAINING PROTEIN"/>
    <property type="match status" value="1"/>
</dbReference>
<feature type="domain" description="CBS" evidence="10">
    <location>
        <begin position="137"/>
        <end position="202"/>
    </location>
</feature>
<dbReference type="InterPro" id="IPR006669">
    <property type="entry name" value="MgtE_transporter"/>
</dbReference>
<keyword evidence="12" id="KW-1185">Reference proteome</keyword>
<dbReference type="EMBL" id="CP003985">
    <property type="protein sequence ID" value="AGF77133.1"/>
    <property type="molecule type" value="Genomic_DNA"/>
</dbReference>
<comment type="subunit">
    <text evidence="9">Homodimer.</text>
</comment>
<dbReference type="RefSeq" id="WP_015402831.1">
    <property type="nucleotide sequence ID" value="NC_020304.1"/>
</dbReference>
<evidence type="ECO:0000256" key="6">
    <source>
        <dbReference type="ARBA" id="ARBA00022989"/>
    </source>
</evidence>
<dbReference type="InterPro" id="IPR038076">
    <property type="entry name" value="MgtE_N_sf"/>
</dbReference>
<comment type="function">
    <text evidence="9">Acts as a magnesium transporter.</text>
</comment>
<dbReference type="SUPFAM" id="SSF158791">
    <property type="entry name" value="MgtE N-terminal domain-like"/>
    <property type="match status" value="1"/>
</dbReference>
<dbReference type="Pfam" id="PF00571">
    <property type="entry name" value="CBS"/>
    <property type="match status" value="2"/>
</dbReference>
<dbReference type="PROSITE" id="PS51371">
    <property type="entry name" value="CBS"/>
    <property type="match status" value="2"/>
</dbReference>